<dbReference type="Gene3D" id="1.20.120.1530">
    <property type="match status" value="1"/>
</dbReference>
<dbReference type="PANTHER" id="PTHR43531">
    <property type="entry name" value="PROTEIN ICFG"/>
    <property type="match status" value="1"/>
</dbReference>
<dbReference type="GO" id="GO:0004888">
    <property type="term" value="F:transmembrane signaling receptor activity"/>
    <property type="evidence" value="ECO:0007669"/>
    <property type="project" value="TreeGrafter"/>
</dbReference>
<evidence type="ECO:0000259" key="4">
    <source>
        <dbReference type="PROSITE" id="PS50885"/>
    </source>
</evidence>
<sequence>MKNLTIGTKMLLIGIIIVVGLVFLAWNTYQTNSIIHQASEEATVRNEQMATINTMRQAHSDLMLAAMDSIIDKDEGKIHEERLALINTSVEYFQNHLDDLQTIADTDAEQEKAQQIVAMFPQLAEGIQQDLVTLIEEGGAKAAQIEQEFVQIDDDLDNYGDLIRESLVTIFTSVQQEQRDASDLTLLRNQQMSLLHRVMRAHSSLMLAAMDAIVDRDNGEIDARRMQRINESIDLIQNNLDNLVALADTDQERQAAETIREIFPKLAQGAQIDLVRLIQERASDVAFDRIDDQLDSYGDRIETELATIFESVQQEQQQASELSLLRNQQIDVIETIMRAHSILMLAAMDSIIDRNQEEKEDDWIAIINKNRSIIEENLDNLVTLADTAEEQQAVENIQTIFPQLAQGTQVDLVNLIEESAVELQRIETAFVKIDDTLDQYGDQIEADLTEMITSIEAEQREASQALAAVIADSTTRGIVIFVSTLLVIVVLFTLITRSITVPINKVIQETGTLIQKVRDGDLSRRGDINAFAGIWQELVRGINNLIDAFVAPINVTSECLEQIARGDIPDKITEEYRGDFNQIKNSLNQCIDAVNGLTAEAISLTEAAVAGRLSTRGETKKFQGDYQRIVQGVNDTLDAVIGPLRVA</sequence>
<evidence type="ECO:0000313" key="6">
    <source>
        <dbReference type="Proteomes" id="UP000649604"/>
    </source>
</evidence>
<evidence type="ECO:0000256" key="3">
    <source>
        <dbReference type="SAM" id="Phobius"/>
    </source>
</evidence>
<evidence type="ECO:0000313" key="5">
    <source>
        <dbReference type="EMBL" id="MBD3324067.1"/>
    </source>
</evidence>
<dbReference type="PANTHER" id="PTHR43531:SF14">
    <property type="entry name" value="METHYL-ACCEPTING CHEMOTAXIS PROTEIN I-RELATED"/>
    <property type="match status" value="1"/>
</dbReference>
<feature type="transmembrane region" description="Helical" evidence="3">
    <location>
        <begin position="477"/>
        <end position="495"/>
    </location>
</feature>
<dbReference type="Gene3D" id="6.10.340.10">
    <property type="match status" value="1"/>
</dbReference>
<feature type="domain" description="HAMP" evidence="4">
    <location>
        <begin position="547"/>
        <end position="599"/>
    </location>
</feature>
<keyword evidence="3" id="KW-1133">Transmembrane helix</keyword>
<keyword evidence="3" id="KW-0812">Transmembrane</keyword>
<dbReference type="AlphaFoldDB" id="A0A9D5JUC7"/>
<reference evidence="5" key="1">
    <citation type="submission" date="2019-11" db="EMBL/GenBank/DDBJ databases">
        <title>Microbial mats filling the niche in hypersaline microbial mats.</title>
        <authorList>
            <person name="Wong H.L."/>
            <person name="Macleod F.I."/>
            <person name="White R.A. III"/>
            <person name="Burns B.P."/>
        </authorList>
    </citation>
    <scope>NUCLEOTIDE SEQUENCE</scope>
    <source>
        <strain evidence="5">Rbin_158</strain>
    </source>
</reference>
<comment type="similarity">
    <text evidence="2">Belongs to the methyl-accepting chemotaxis (MCP) protein family.</text>
</comment>
<name>A0A9D5JUC7_9BACT</name>
<feature type="non-terminal residue" evidence="5">
    <location>
        <position position="647"/>
    </location>
</feature>
<feature type="transmembrane region" description="Helical" evidence="3">
    <location>
        <begin position="12"/>
        <end position="29"/>
    </location>
</feature>
<dbReference type="PROSITE" id="PS50885">
    <property type="entry name" value="HAMP"/>
    <property type="match status" value="1"/>
</dbReference>
<dbReference type="GO" id="GO:0007165">
    <property type="term" value="P:signal transduction"/>
    <property type="evidence" value="ECO:0007669"/>
    <property type="project" value="InterPro"/>
</dbReference>
<organism evidence="5 6">
    <name type="scientific">candidate division KSB3 bacterium</name>
    <dbReference type="NCBI Taxonomy" id="2044937"/>
    <lineage>
        <taxon>Bacteria</taxon>
        <taxon>candidate division KSB3</taxon>
    </lineage>
</organism>
<gene>
    <name evidence="5" type="ORF">GF339_05745</name>
</gene>
<dbReference type="InterPro" id="IPR051310">
    <property type="entry name" value="MCP_chemotaxis"/>
</dbReference>
<dbReference type="InterPro" id="IPR003660">
    <property type="entry name" value="HAMP_dom"/>
</dbReference>
<comment type="caution">
    <text evidence="5">The sequence shown here is derived from an EMBL/GenBank/DDBJ whole genome shotgun (WGS) entry which is preliminary data.</text>
</comment>
<keyword evidence="1" id="KW-0488">Methylation</keyword>
<evidence type="ECO:0000256" key="2">
    <source>
        <dbReference type="ARBA" id="ARBA00029447"/>
    </source>
</evidence>
<keyword evidence="3" id="KW-0472">Membrane</keyword>
<dbReference type="Proteomes" id="UP000649604">
    <property type="component" value="Unassembled WGS sequence"/>
</dbReference>
<evidence type="ECO:0000256" key="1">
    <source>
        <dbReference type="ARBA" id="ARBA00022481"/>
    </source>
</evidence>
<dbReference type="Pfam" id="PF18947">
    <property type="entry name" value="HAMP_2"/>
    <property type="match status" value="2"/>
</dbReference>
<dbReference type="GO" id="GO:0006935">
    <property type="term" value="P:chemotaxis"/>
    <property type="evidence" value="ECO:0007669"/>
    <property type="project" value="TreeGrafter"/>
</dbReference>
<dbReference type="EMBL" id="WJJP01000177">
    <property type="protein sequence ID" value="MBD3324067.1"/>
    <property type="molecule type" value="Genomic_DNA"/>
</dbReference>
<dbReference type="GO" id="GO:0005886">
    <property type="term" value="C:plasma membrane"/>
    <property type="evidence" value="ECO:0007669"/>
    <property type="project" value="TreeGrafter"/>
</dbReference>
<proteinExistence type="inferred from homology"/>
<protein>
    <recommendedName>
        <fullName evidence="4">HAMP domain-containing protein</fullName>
    </recommendedName>
</protein>
<accession>A0A9D5JUC7</accession>